<organism evidence="1 2">
    <name type="scientific">Mugilogobius chulae</name>
    <name type="common">yellowstripe goby</name>
    <dbReference type="NCBI Taxonomy" id="88201"/>
    <lineage>
        <taxon>Eukaryota</taxon>
        <taxon>Metazoa</taxon>
        <taxon>Chordata</taxon>
        <taxon>Craniata</taxon>
        <taxon>Vertebrata</taxon>
        <taxon>Euteleostomi</taxon>
        <taxon>Actinopterygii</taxon>
        <taxon>Neopterygii</taxon>
        <taxon>Teleostei</taxon>
        <taxon>Neoteleostei</taxon>
        <taxon>Acanthomorphata</taxon>
        <taxon>Gobiaria</taxon>
        <taxon>Gobiiformes</taxon>
        <taxon>Gobioidei</taxon>
        <taxon>Gobiidae</taxon>
        <taxon>Gobionellinae</taxon>
        <taxon>Mugilogobius</taxon>
    </lineage>
</organism>
<dbReference type="EMBL" id="JBBPFD010000008">
    <property type="protein sequence ID" value="KAK7915812.1"/>
    <property type="molecule type" value="Genomic_DNA"/>
</dbReference>
<comment type="caution">
    <text evidence="1">The sequence shown here is derived from an EMBL/GenBank/DDBJ whole genome shotgun (WGS) entry which is preliminary data.</text>
</comment>
<dbReference type="Proteomes" id="UP001460270">
    <property type="component" value="Unassembled WGS sequence"/>
</dbReference>
<sequence length="159" mass="17321">MDKEDISVLLTQRNIAQSSLFKQGMNHLLSWAVLLVAAGSLLAHPITDSAEMPYQGPVSLEEHALGPLEELSLSEPQDAAAAFRLSTLLPVDISRDDLRTTGLLPRALTREAAVFSPLSHVLGIRKHFRKRAGQPTVFGNTVFNVSEYVTISALYTGLI</sequence>
<reference evidence="2" key="1">
    <citation type="submission" date="2024-04" db="EMBL/GenBank/DDBJ databases">
        <title>Salinicola lusitanus LLJ914,a marine bacterium isolated from the Okinawa Trough.</title>
        <authorList>
            <person name="Li J."/>
        </authorList>
    </citation>
    <scope>NUCLEOTIDE SEQUENCE [LARGE SCALE GENOMIC DNA]</scope>
</reference>
<dbReference type="AlphaFoldDB" id="A0AAW0P6G7"/>
<accession>A0AAW0P6G7</accession>
<name>A0AAW0P6G7_9GOBI</name>
<keyword evidence="2" id="KW-1185">Reference proteome</keyword>
<gene>
    <name evidence="1" type="ORF">WMY93_011573</name>
</gene>
<dbReference type="PANTHER" id="PTHR14447:SF0">
    <property type="entry name" value="UROTENSIN-2"/>
    <property type="match status" value="1"/>
</dbReference>
<evidence type="ECO:0000313" key="2">
    <source>
        <dbReference type="Proteomes" id="UP001460270"/>
    </source>
</evidence>
<proteinExistence type="predicted"/>
<protein>
    <submittedName>
        <fullName evidence="1">Uncharacterized protein</fullName>
    </submittedName>
</protein>
<evidence type="ECO:0000313" key="1">
    <source>
        <dbReference type="EMBL" id="KAK7915812.1"/>
    </source>
</evidence>
<dbReference type="PANTHER" id="PTHR14447">
    <property type="entry name" value="UROTENSIN 2"/>
    <property type="match status" value="1"/>
</dbReference>